<evidence type="ECO:0000256" key="4">
    <source>
        <dbReference type="ARBA" id="ARBA00023125"/>
    </source>
</evidence>
<sequence>MDAAPLYRQLATHYRQAIAAGALAPGDRMPSVRALMARHGVSLSTALQTCRHLESQGLLEARPRSGYFVRPPRRATLAPVEEPHPSLPDPAQYIGIHQRVSAILARGQARPDALNLAVACGAPSLYPAAALQQAAMRVLRHQPELFGRPVPFNGTPAFRAALAQQALAARMTLGADDIIVTHGCVEALNLALRAVAQPGDVVAVESPTFYGLLQILENLGLRALEIPTSPQTGISLEALDLAADAYANIKAVVVVPNLQNPLGAIMPDAHKARLAAWAEARSIALIEDDTYAALGNDDTPLPALKAFDTSGNVIHCASLHKTLAPGMRLGWIAPGKWRPRVEMLKYAQSRPNEALSQLAVAEFMTSGGFERHLRRLRAQLREQRERMGEAVAAYFPAGTRLNVPPGGFGLWIELPGKLSSERVFDAALEDCIRVSPGVMFANSGRFDHYLRLSCGSPWSRELDQAIRRLAALVERLATS</sequence>
<dbReference type="SUPFAM" id="SSF53383">
    <property type="entry name" value="PLP-dependent transferases"/>
    <property type="match status" value="1"/>
</dbReference>
<protein>
    <recommendedName>
        <fullName evidence="6">HTH gntR-type domain-containing protein</fullName>
    </recommendedName>
</protein>
<dbReference type="Gene3D" id="1.10.10.10">
    <property type="entry name" value="Winged helix-like DNA-binding domain superfamily/Winged helix DNA-binding domain"/>
    <property type="match status" value="1"/>
</dbReference>
<dbReference type="PROSITE" id="PS50949">
    <property type="entry name" value="HTH_GNTR"/>
    <property type="match status" value="1"/>
</dbReference>
<dbReference type="EMBL" id="CP022579">
    <property type="protein sequence ID" value="QEL63808.1"/>
    <property type="molecule type" value="Genomic_DNA"/>
</dbReference>
<comment type="similarity">
    <text evidence="1">In the C-terminal section; belongs to the class-I pyridoxal-phosphate-dependent aminotransferase family.</text>
</comment>
<dbReference type="InterPro" id="IPR015424">
    <property type="entry name" value="PyrdxlP-dep_Trfase"/>
</dbReference>
<dbReference type="AlphaFoldDB" id="A0A5C1E696"/>
<dbReference type="InterPro" id="IPR036388">
    <property type="entry name" value="WH-like_DNA-bd_sf"/>
</dbReference>
<dbReference type="CDD" id="cd07377">
    <property type="entry name" value="WHTH_GntR"/>
    <property type="match status" value="1"/>
</dbReference>
<evidence type="ECO:0000256" key="1">
    <source>
        <dbReference type="ARBA" id="ARBA00005384"/>
    </source>
</evidence>
<keyword evidence="5" id="KW-0804">Transcription</keyword>
<gene>
    <name evidence="7" type="ORF">OTERR_03320</name>
</gene>
<keyword evidence="2" id="KW-0663">Pyridoxal phosphate</keyword>
<keyword evidence="8" id="KW-1185">Reference proteome</keyword>
<dbReference type="SUPFAM" id="SSF46785">
    <property type="entry name" value="Winged helix' DNA-binding domain"/>
    <property type="match status" value="1"/>
</dbReference>
<dbReference type="SMART" id="SM00345">
    <property type="entry name" value="HTH_GNTR"/>
    <property type="match status" value="1"/>
</dbReference>
<dbReference type="InterPro" id="IPR051446">
    <property type="entry name" value="HTH_trans_reg/aminotransferase"/>
</dbReference>
<dbReference type="KEGG" id="otr:OTERR_03320"/>
<dbReference type="PANTHER" id="PTHR46577:SF1">
    <property type="entry name" value="HTH-TYPE TRANSCRIPTIONAL REGULATORY PROTEIN GABR"/>
    <property type="match status" value="1"/>
</dbReference>
<proteinExistence type="inferred from homology"/>
<accession>A0A5C1E696</accession>
<dbReference type="InterPro" id="IPR004839">
    <property type="entry name" value="Aminotransferase_I/II_large"/>
</dbReference>
<dbReference type="Gene3D" id="3.90.1150.10">
    <property type="entry name" value="Aspartate Aminotransferase, domain 1"/>
    <property type="match status" value="1"/>
</dbReference>
<feature type="domain" description="HTH gntR-type" evidence="6">
    <location>
        <begin position="4"/>
        <end position="72"/>
    </location>
</feature>
<dbReference type="Gene3D" id="3.40.640.10">
    <property type="entry name" value="Type I PLP-dependent aspartate aminotransferase-like (Major domain)"/>
    <property type="match status" value="1"/>
</dbReference>
<dbReference type="RefSeq" id="WP_149424656.1">
    <property type="nucleotide sequence ID" value="NZ_CP022579.1"/>
</dbReference>
<dbReference type="Pfam" id="PF00392">
    <property type="entry name" value="GntR"/>
    <property type="match status" value="1"/>
</dbReference>
<dbReference type="CDD" id="cd00609">
    <property type="entry name" value="AAT_like"/>
    <property type="match status" value="1"/>
</dbReference>
<evidence type="ECO:0000256" key="2">
    <source>
        <dbReference type="ARBA" id="ARBA00022898"/>
    </source>
</evidence>
<keyword evidence="4" id="KW-0238">DNA-binding</keyword>
<organism evidence="7 8">
    <name type="scientific">Oryzomicrobium terrae</name>
    <dbReference type="NCBI Taxonomy" id="1735038"/>
    <lineage>
        <taxon>Bacteria</taxon>
        <taxon>Pseudomonadati</taxon>
        <taxon>Pseudomonadota</taxon>
        <taxon>Betaproteobacteria</taxon>
        <taxon>Rhodocyclales</taxon>
        <taxon>Rhodocyclaceae</taxon>
        <taxon>Oryzomicrobium</taxon>
    </lineage>
</organism>
<name>A0A5C1E696_9RHOO</name>
<evidence type="ECO:0000259" key="6">
    <source>
        <dbReference type="PROSITE" id="PS50949"/>
    </source>
</evidence>
<evidence type="ECO:0000313" key="8">
    <source>
        <dbReference type="Proteomes" id="UP000323671"/>
    </source>
</evidence>
<dbReference type="InterPro" id="IPR000524">
    <property type="entry name" value="Tscrpt_reg_HTH_GntR"/>
</dbReference>
<reference evidence="7 8" key="1">
    <citation type="submission" date="2017-07" db="EMBL/GenBank/DDBJ databases">
        <title>Complete genome sequence of Oryzomicrobium terrae TPP412.</title>
        <authorList>
            <person name="Chiu L.-W."/>
            <person name="Lo K.-J."/>
            <person name="Tsai Y.-M."/>
            <person name="Lin S.-S."/>
            <person name="Kuo C.-H."/>
            <person name="Liu C.-T."/>
        </authorList>
    </citation>
    <scope>NUCLEOTIDE SEQUENCE [LARGE SCALE GENOMIC DNA]</scope>
    <source>
        <strain evidence="7 8">TPP412</strain>
    </source>
</reference>
<dbReference type="Proteomes" id="UP000323671">
    <property type="component" value="Chromosome"/>
</dbReference>
<dbReference type="GO" id="GO:0003700">
    <property type="term" value="F:DNA-binding transcription factor activity"/>
    <property type="evidence" value="ECO:0007669"/>
    <property type="project" value="InterPro"/>
</dbReference>
<dbReference type="InterPro" id="IPR015422">
    <property type="entry name" value="PyrdxlP-dep_Trfase_small"/>
</dbReference>
<evidence type="ECO:0000313" key="7">
    <source>
        <dbReference type="EMBL" id="QEL63808.1"/>
    </source>
</evidence>
<dbReference type="PANTHER" id="PTHR46577">
    <property type="entry name" value="HTH-TYPE TRANSCRIPTIONAL REGULATORY PROTEIN GABR"/>
    <property type="match status" value="1"/>
</dbReference>
<dbReference type="InterPro" id="IPR036390">
    <property type="entry name" value="WH_DNA-bd_sf"/>
</dbReference>
<evidence type="ECO:0000256" key="3">
    <source>
        <dbReference type="ARBA" id="ARBA00023015"/>
    </source>
</evidence>
<dbReference type="GO" id="GO:0003677">
    <property type="term" value="F:DNA binding"/>
    <property type="evidence" value="ECO:0007669"/>
    <property type="project" value="UniProtKB-KW"/>
</dbReference>
<dbReference type="Pfam" id="PF00155">
    <property type="entry name" value="Aminotran_1_2"/>
    <property type="match status" value="1"/>
</dbReference>
<evidence type="ECO:0000256" key="5">
    <source>
        <dbReference type="ARBA" id="ARBA00023163"/>
    </source>
</evidence>
<dbReference type="InterPro" id="IPR015421">
    <property type="entry name" value="PyrdxlP-dep_Trfase_major"/>
</dbReference>
<keyword evidence="3" id="KW-0805">Transcription regulation</keyword>
<dbReference type="GO" id="GO:0030170">
    <property type="term" value="F:pyridoxal phosphate binding"/>
    <property type="evidence" value="ECO:0007669"/>
    <property type="project" value="InterPro"/>
</dbReference>